<evidence type="ECO:0000313" key="1">
    <source>
        <dbReference type="EMBL" id="KXB90575.1"/>
    </source>
</evidence>
<gene>
    <name evidence="1" type="ORF">HMPREF3182_01330</name>
</gene>
<accession>A0A134CED3</accession>
<dbReference type="STRING" id="1588748.HMPREF3182_01330"/>
<dbReference type="RefSeq" id="WP_156208851.1">
    <property type="nucleotide sequence ID" value="NZ_KQ960953.1"/>
</dbReference>
<sequence>MKIKELDCVKLKNGKEVVILESSIPGYYLVEDSNVEEVGTFSYTIKESDIERVTYIS</sequence>
<protein>
    <submittedName>
        <fullName evidence="1">Uncharacterized protein</fullName>
    </submittedName>
</protein>
<comment type="caution">
    <text evidence="1">The sequence shown here is derived from an EMBL/GenBank/DDBJ whole genome shotgun (WGS) entry which is preliminary data.</text>
</comment>
<proteinExistence type="predicted"/>
<reference evidence="2" key="1">
    <citation type="submission" date="2016-01" db="EMBL/GenBank/DDBJ databases">
        <authorList>
            <person name="Mitreva M."/>
            <person name="Pepin K.H."/>
            <person name="Mihindukulasuriya K.A."/>
            <person name="Fulton R."/>
            <person name="Fronick C."/>
            <person name="O'Laughlin M."/>
            <person name="Miner T."/>
            <person name="Herter B."/>
            <person name="Rosa B.A."/>
            <person name="Cordes M."/>
            <person name="Tomlinson C."/>
            <person name="Wollam A."/>
            <person name="Palsikar V.B."/>
            <person name="Mardis E.R."/>
            <person name="Wilson R.K."/>
        </authorList>
    </citation>
    <scope>NUCLEOTIDE SEQUENCE [LARGE SCALE GENOMIC DNA]</scope>
    <source>
        <strain evidence="2">KA00182</strain>
    </source>
</reference>
<name>A0A134CED3_9FIRM</name>
<evidence type="ECO:0000313" key="2">
    <source>
        <dbReference type="Proteomes" id="UP000070160"/>
    </source>
</evidence>
<keyword evidence="2" id="KW-1185">Reference proteome</keyword>
<organism evidence="1 2">
    <name type="scientific">Megasphaera hutchinsoni</name>
    <dbReference type="NCBI Taxonomy" id="1588748"/>
    <lineage>
        <taxon>Bacteria</taxon>
        <taxon>Bacillati</taxon>
        <taxon>Bacillota</taxon>
        <taxon>Negativicutes</taxon>
        <taxon>Veillonellales</taxon>
        <taxon>Veillonellaceae</taxon>
        <taxon>Megasphaera</taxon>
    </lineage>
</organism>
<dbReference type="AlphaFoldDB" id="A0A134CED3"/>
<dbReference type="Proteomes" id="UP000070160">
    <property type="component" value="Unassembled WGS sequence"/>
</dbReference>
<dbReference type="EMBL" id="LSDT01000046">
    <property type="protein sequence ID" value="KXB90575.1"/>
    <property type="molecule type" value="Genomic_DNA"/>
</dbReference>